<dbReference type="EMBL" id="CADCTQ010000692">
    <property type="protein sequence ID" value="CAA9346680.1"/>
    <property type="molecule type" value="Genomic_DNA"/>
</dbReference>
<protein>
    <submittedName>
        <fullName evidence="1">Uncharacterized protein</fullName>
    </submittedName>
</protein>
<name>A0A6J4M2Y9_9SPHI</name>
<sequence length="35" mass="4167">MPAMIFIQANRQKQSDQQYRYAPSRGFSSRWNLSC</sequence>
<reference evidence="1" key="1">
    <citation type="submission" date="2020-02" db="EMBL/GenBank/DDBJ databases">
        <authorList>
            <person name="Meier V. D."/>
        </authorList>
    </citation>
    <scope>NUCLEOTIDE SEQUENCE</scope>
    <source>
        <strain evidence="1">AVDCRST_MAG56</strain>
    </source>
</reference>
<accession>A0A6J4M2Y9</accession>
<proteinExistence type="predicted"/>
<organism evidence="1">
    <name type="scientific">uncultured Cytophagales bacterium</name>
    <dbReference type="NCBI Taxonomy" id="158755"/>
    <lineage>
        <taxon>Bacteria</taxon>
        <taxon>Pseudomonadati</taxon>
        <taxon>Bacteroidota</taxon>
        <taxon>Sphingobacteriia</taxon>
        <taxon>Sphingobacteriales</taxon>
        <taxon>environmental samples</taxon>
    </lineage>
</organism>
<gene>
    <name evidence="1" type="ORF">AVDCRST_MAG56-8206</name>
</gene>
<evidence type="ECO:0000313" key="1">
    <source>
        <dbReference type="EMBL" id="CAA9346680.1"/>
    </source>
</evidence>
<dbReference type="AlphaFoldDB" id="A0A6J4M2Y9"/>